<name>A0A381KIQ3_CLODI</name>
<dbReference type="GeneID" id="66355739"/>
<reference evidence="1" key="1">
    <citation type="submission" date="2018-06" db="EMBL/GenBank/DDBJ databases">
        <authorList>
            <consortium name="Pathogen Informatics"/>
            <person name="Doyle S."/>
        </authorList>
    </citation>
    <scope>NUCLEOTIDE SEQUENCE</scope>
    <source>
        <strain evidence="1">NCTC13307</strain>
    </source>
</reference>
<dbReference type="EMBL" id="UFWD01000002">
    <property type="protein sequence ID" value="SUY82538.1"/>
    <property type="molecule type" value="Genomic_DNA"/>
</dbReference>
<gene>
    <name evidence="1" type="ORF">NCTC13307_03643</name>
</gene>
<sequence>MDDRLEICKKMFPIITKNTRLLCHYCDGRNICSYDEEKAHELLRNEEGAKND</sequence>
<protein>
    <submittedName>
        <fullName evidence="1">Uncharacterized protein</fullName>
    </submittedName>
</protein>
<dbReference type="RefSeq" id="WP_018112752.1">
    <property type="nucleotide sequence ID" value="NZ_BINH01000007.1"/>
</dbReference>
<dbReference type="AlphaFoldDB" id="A0A381KIQ3"/>
<proteinExistence type="predicted"/>
<organism evidence="1">
    <name type="scientific">Clostridioides difficile</name>
    <name type="common">Peptoclostridium difficile</name>
    <dbReference type="NCBI Taxonomy" id="1496"/>
    <lineage>
        <taxon>Bacteria</taxon>
        <taxon>Bacillati</taxon>
        <taxon>Bacillota</taxon>
        <taxon>Clostridia</taxon>
        <taxon>Peptostreptococcales</taxon>
        <taxon>Peptostreptococcaceae</taxon>
        <taxon>Clostridioides</taxon>
    </lineage>
</organism>
<evidence type="ECO:0000313" key="1">
    <source>
        <dbReference type="EMBL" id="SUY82538.1"/>
    </source>
</evidence>
<accession>A0A381KIQ3</accession>